<dbReference type="InterPro" id="IPR014017">
    <property type="entry name" value="DNA_helicase_UvrD-like_C"/>
</dbReference>
<dbReference type="PANTHER" id="PTHR11070:SF2">
    <property type="entry name" value="ATP-DEPENDENT DNA HELICASE SRS2"/>
    <property type="match status" value="1"/>
</dbReference>
<evidence type="ECO:0000259" key="15">
    <source>
        <dbReference type="PROSITE" id="PS51217"/>
    </source>
</evidence>
<evidence type="ECO:0000256" key="2">
    <source>
        <dbReference type="ARBA" id="ARBA00022741"/>
    </source>
</evidence>
<dbReference type="PROSITE" id="PS51217">
    <property type="entry name" value="UVRD_HELICASE_CTER"/>
    <property type="match status" value="1"/>
</dbReference>
<dbReference type="EMBL" id="STGJ01000025">
    <property type="protein sequence ID" value="TIC78555.1"/>
    <property type="molecule type" value="Genomic_DNA"/>
</dbReference>
<dbReference type="Gene3D" id="1.10.486.10">
    <property type="entry name" value="PCRA, domain 4"/>
    <property type="match status" value="1"/>
</dbReference>
<feature type="domain" description="UvrD-like helicase ATP-binding" evidence="14">
    <location>
        <begin position="18"/>
        <end position="313"/>
    </location>
</feature>
<dbReference type="PANTHER" id="PTHR11070">
    <property type="entry name" value="UVRD / RECB / PCRA DNA HELICASE FAMILY MEMBER"/>
    <property type="match status" value="1"/>
</dbReference>
<dbReference type="GO" id="GO:0003677">
    <property type="term" value="F:DNA binding"/>
    <property type="evidence" value="ECO:0007669"/>
    <property type="project" value="UniProtKB-KW"/>
</dbReference>
<comment type="caution">
    <text evidence="16">The sequence shown here is derived from an EMBL/GenBank/DDBJ whole genome shotgun (WGS) entry which is preliminary data.</text>
</comment>
<comment type="catalytic activity">
    <reaction evidence="11">
        <text>ATP + H2O = ADP + phosphate + H(+)</text>
        <dbReference type="Rhea" id="RHEA:13065"/>
        <dbReference type="ChEBI" id="CHEBI:15377"/>
        <dbReference type="ChEBI" id="CHEBI:15378"/>
        <dbReference type="ChEBI" id="CHEBI:30616"/>
        <dbReference type="ChEBI" id="CHEBI:43474"/>
        <dbReference type="ChEBI" id="CHEBI:456216"/>
        <dbReference type="EC" id="5.6.2.4"/>
    </reaction>
</comment>
<dbReference type="EC" id="5.6.2.4" evidence="9"/>
<keyword evidence="17" id="KW-1185">Reference proteome</keyword>
<comment type="catalytic activity">
    <reaction evidence="8">
        <text>Couples ATP hydrolysis with the unwinding of duplex DNA by translocating in the 3'-5' direction.</text>
        <dbReference type="EC" id="5.6.2.4"/>
    </reaction>
</comment>
<evidence type="ECO:0000256" key="5">
    <source>
        <dbReference type="ARBA" id="ARBA00022840"/>
    </source>
</evidence>
<evidence type="ECO:0000313" key="17">
    <source>
        <dbReference type="Proteomes" id="UP000308891"/>
    </source>
</evidence>
<dbReference type="Pfam" id="PF00580">
    <property type="entry name" value="UvrD-helicase"/>
    <property type="match status" value="1"/>
</dbReference>
<dbReference type="PROSITE" id="PS51198">
    <property type="entry name" value="UVRD_HELICASE_ATP_BIND"/>
    <property type="match status" value="1"/>
</dbReference>
<organism evidence="16 17">
    <name type="scientific">Crenobacter intestini</name>
    <dbReference type="NCBI Taxonomy" id="2563443"/>
    <lineage>
        <taxon>Bacteria</taxon>
        <taxon>Pseudomonadati</taxon>
        <taxon>Pseudomonadota</taxon>
        <taxon>Betaproteobacteria</taxon>
        <taxon>Neisseriales</taxon>
        <taxon>Neisseriaceae</taxon>
        <taxon>Crenobacter</taxon>
    </lineage>
</organism>
<keyword evidence="2 12" id="KW-0547">Nucleotide-binding</keyword>
<dbReference type="InterPro" id="IPR000212">
    <property type="entry name" value="DNA_helicase_UvrD/REP"/>
</dbReference>
<evidence type="ECO:0000256" key="9">
    <source>
        <dbReference type="ARBA" id="ARBA00034808"/>
    </source>
</evidence>
<feature type="binding site" evidence="12">
    <location>
        <begin position="39"/>
        <end position="46"/>
    </location>
    <ligand>
        <name>ATP</name>
        <dbReference type="ChEBI" id="CHEBI:30616"/>
    </ligand>
</feature>
<reference evidence="16 17" key="1">
    <citation type="submission" date="2019-04" db="EMBL/GenBank/DDBJ databases">
        <title>Crenobacter sp. nov.</title>
        <authorList>
            <person name="Shi S."/>
        </authorList>
    </citation>
    <scope>NUCLEOTIDE SEQUENCE [LARGE SCALE GENOMIC DNA]</scope>
    <source>
        <strain evidence="16 17">GY 70310</strain>
    </source>
</reference>
<dbReference type="GO" id="GO:0016887">
    <property type="term" value="F:ATP hydrolysis activity"/>
    <property type="evidence" value="ECO:0007669"/>
    <property type="project" value="RHEA"/>
</dbReference>
<evidence type="ECO:0000256" key="7">
    <source>
        <dbReference type="ARBA" id="ARBA00023235"/>
    </source>
</evidence>
<keyword evidence="5 12" id="KW-0067">ATP-binding</keyword>
<evidence type="ECO:0000256" key="4">
    <source>
        <dbReference type="ARBA" id="ARBA00022806"/>
    </source>
</evidence>
<protein>
    <recommendedName>
        <fullName evidence="9">DNA 3'-5' helicase</fullName>
        <ecNumber evidence="9">5.6.2.4</ecNumber>
    </recommendedName>
    <alternativeName>
        <fullName evidence="10">DNA 3'-5' helicase II</fullName>
    </alternativeName>
</protein>
<dbReference type="SUPFAM" id="SSF52540">
    <property type="entry name" value="P-loop containing nucleoside triphosphate hydrolases"/>
    <property type="match status" value="1"/>
</dbReference>
<comment type="similarity">
    <text evidence="1">Belongs to the helicase family. UvrD subfamily.</text>
</comment>
<keyword evidence="4 12" id="KW-0347">Helicase</keyword>
<evidence type="ECO:0000256" key="3">
    <source>
        <dbReference type="ARBA" id="ARBA00022801"/>
    </source>
</evidence>
<dbReference type="Proteomes" id="UP000308891">
    <property type="component" value="Unassembled WGS sequence"/>
</dbReference>
<feature type="domain" description="UvrD-like helicase C-terminal" evidence="15">
    <location>
        <begin position="314"/>
        <end position="589"/>
    </location>
</feature>
<dbReference type="CDD" id="cd17932">
    <property type="entry name" value="DEXQc_UvrD"/>
    <property type="match status" value="1"/>
</dbReference>
<dbReference type="Gene3D" id="1.10.10.160">
    <property type="match status" value="1"/>
</dbReference>
<evidence type="ECO:0000256" key="8">
    <source>
        <dbReference type="ARBA" id="ARBA00034617"/>
    </source>
</evidence>
<feature type="region of interest" description="Disordered" evidence="13">
    <location>
        <begin position="674"/>
        <end position="693"/>
    </location>
</feature>
<dbReference type="AlphaFoldDB" id="A0A4T0UK78"/>
<dbReference type="InterPro" id="IPR013986">
    <property type="entry name" value="DExx_box_DNA_helicase_dom_sf"/>
</dbReference>
<dbReference type="GO" id="GO:0000725">
    <property type="term" value="P:recombinational repair"/>
    <property type="evidence" value="ECO:0007669"/>
    <property type="project" value="TreeGrafter"/>
</dbReference>
<keyword evidence="7" id="KW-0413">Isomerase</keyword>
<dbReference type="GO" id="GO:0005524">
    <property type="term" value="F:ATP binding"/>
    <property type="evidence" value="ECO:0007669"/>
    <property type="project" value="UniProtKB-UniRule"/>
</dbReference>
<evidence type="ECO:0000256" key="1">
    <source>
        <dbReference type="ARBA" id="ARBA00009922"/>
    </source>
</evidence>
<evidence type="ECO:0000256" key="6">
    <source>
        <dbReference type="ARBA" id="ARBA00023125"/>
    </source>
</evidence>
<proteinExistence type="inferred from homology"/>
<evidence type="ECO:0000259" key="14">
    <source>
        <dbReference type="PROSITE" id="PS51198"/>
    </source>
</evidence>
<dbReference type="InterPro" id="IPR027417">
    <property type="entry name" value="P-loop_NTPase"/>
</dbReference>
<evidence type="ECO:0000256" key="10">
    <source>
        <dbReference type="ARBA" id="ARBA00034923"/>
    </source>
</evidence>
<evidence type="ECO:0000256" key="11">
    <source>
        <dbReference type="ARBA" id="ARBA00048988"/>
    </source>
</evidence>
<sequence>MRYPWAINPIQKAFALIDTLTPEQQRVALHGDGHAIVDAVAGSGKSHTLIARIFTLLERGVSYKHILVLMFNAQAREEFSSRLQKTADAERVLHTPDVSTFHAFGLRLCKAFVKQGWLPHRTLMKEGQRDALVREAIKSINGRLKAEEQLETDQEAVLAVVDLDAYLKAELLYHDPAFTEAKLQDKAKRLQVVPPLVRAAIEYESLRVRRGLMDYIDMLHDPYTVLQHEPAAVELVRNRYVHCLIDEFQDIDELQMQLVRIVAGDRAQMMVVGDGDQCIYAWRGAKPEYIVHRFGELFPGTVRYAMTTTFRYGPQVATLANGAIRHNEARIDKASQSADGLDTDVRLYSYGGGSGNAVLRALDHWDGPRANTVILVREFAHSIPVEIALSKEGIPYRLAGADPFVDRKEVLSLYAHLALCQPERWPAMGEAQCTALLEALLTVPTLYLRREVVESTARQIAQAVTAEGAHPASLLLNTLGRLAADSRGKALPDMVKRIERLAKTKPGKSAVDVLDWLIDDMALLRFFLNSAGSKPRALAKWAMVKYVEAFAKQDKLSVAGLLDALNAVQSQPHDGGDRVLITSAHRAKGLEWPHVIVSELEEGSFPGEQSDDLEGERRLYYVAITRARQRLSLVLPIDKTLEDVQRGQRRSLPDPKEMTASRFVYESLHAAAQGTTTPAAPPPADPFPRPEDCGSRAQYEKAVAHYLLEKGVAQAFAKQAVTLFSKHHARRWRSTNKTEHTQGT</sequence>
<dbReference type="InterPro" id="IPR014016">
    <property type="entry name" value="UvrD-like_ATP-bd"/>
</dbReference>
<keyword evidence="3 12" id="KW-0378">Hydrolase</keyword>
<accession>A0A4T0UK78</accession>
<gene>
    <name evidence="16" type="ORF">E5K04_15680</name>
</gene>
<dbReference type="GO" id="GO:0043138">
    <property type="term" value="F:3'-5' DNA helicase activity"/>
    <property type="evidence" value="ECO:0007669"/>
    <property type="project" value="UniProtKB-EC"/>
</dbReference>
<evidence type="ECO:0000313" key="16">
    <source>
        <dbReference type="EMBL" id="TIC78555.1"/>
    </source>
</evidence>
<name>A0A4T0UK78_9NEIS</name>
<dbReference type="OrthoDB" id="5298826at2"/>
<dbReference type="Pfam" id="PF13361">
    <property type="entry name" value="UvrD_C"/>
    <property type="match status" value="1"/>
</dbReference>
<keyword evidence="6" id="KW-0238">DNA-binding</keyword>
<evidence type="ECO:0000256" key="12">
    <source>
        <dbReference type="PROSITE-ProRule" id="PRU00560"/>
    </source>
</evidence>
<evidence type="ECO:0000256" key="13">
    <source>
        <dbReference type="SAM" id="MobiDB-lite"/>
    </source>
</evidence>
<dbReference type="Gene3D" id="3.40.50.300">
    <property type="entry name" value="P-loop containing nucleotide triphosphate hydrolases"/>
    <property type="match status" value="2"/>
</dbReference>